<comment type="similarity">
    <text evidence="8 9">Belongs to the TonB-dependent receptor family.</text>
</comment>
<evidence type="ECO:0000313" key="13">
    <source>
        <dbReference type="EMBL" id="WOT04191.1"/>
    </source>
</evidence>
<dbReference type="PROSITE" id="PS52016">
    <property type="entry name" value="TONB_DEPENDENT_REC_3"/>
    <property type="match status" value="1"/>
</dbReference>
<comment type="subcellular location">
    <subcellularLocation>
        <location evidence="1 8">Cell outer membrane</location>
        <topology evidence="1 8">Multi-pass membrane protein</topology>
    </subcellularLocation>
</comment>
<dbReference type="InterPro" id="IPR000531">
    <property type="entry name" value="Beta-barrel_TonB"/>
</dbReference>
<keyword evidence="4 8" id="KW-0812">Transmembrane</keyword>
<name>A0ABZ0JVB4_9GAMM</name>
<keyword evidence="6 8" id="KW-0472">Membrane</keyword>
<dbReference type="Gene3D" id="2.170.130.10">
    <property type="entry name" value="TonB-dependent receptor, plug domain"/>
    <property type="match status" value="1"/>
</dbReference>
<protein>
    <submittedName>
        <fullName evidence="13">TonB-dependent receptor</fullName>
    </submittedName>
</protein>
<evidence type="ECO:0000259" key="12">
    <source>
        <dbReference type="Pfam" id="PF07715"/>
    </source>
</evidence>
<dbReference type="EMBL" id="CP136522">
    <property type="protein sequence ID" value="WOT04191.1"/>
    <property type="molecule type" value="Genomic_DNA"/>
</dbReference>
<evidence type="ECO:0000313" key="14">
    <source>
        <dbReference type="Proteomes" id="UP001529491"/>
    </source>
</evidence>
<feature type="signal peptide" evidence="10">
    <location>
        <begin position="1"/>
        <end position="22"/>
    </location>
</feature>
<evidence type="ECO:0000256" key="6">
    <source>
        <dbReference type="ARBA" id="ARBA00023136"/>
    </source>
</evidence>
<feature type="domain" description="TonB-dependent receptor-like beta-barrel" evidence="11">
    <location>
        <begin position="286"/>
        <end position="678"/>
    </location>
</feature>
<accession>A0ABZ0JVB4</accession>
<evidence type="ECO:0000256" key="2">
    <source>
        <dbReference type="ARBA" id="ARBA00022448"/>
    </source>
</evidence>
<dbReference type="InterPro" id="IPR039426">
    <property type="entry name" value="TonB-dep_rcpt-like"/>
</dbReference>
<sequence length="721" mass="79774">MLKKSAVAIAVLLSLSSQTVFAENSNNASDAEQADIEKIEVKGVRQRLQKSGMLSDSIMKTEVISSEFIENKNAVNLTEAIDNTPGVRVSNECSMCGVKRIMLNGLRGEQTTILVDGLPVHSMIAGYYAVDAIPTTGLDRIEVARGAGASLIAPEAIGGTINIVTKAATENGATVDVSVGEDGNQKVGLMGTGISDDARTRVTLIAQYDNRDQVDEDNNKVNEAPAQENQIFTVRLSHDLTDRDNVILRYSHVDSEIFGGPMLGETFADGTINSIGDVLSSFDDTESSQLFEDGDVRNDYTGKAWETTEWIHTERDEVSLSWLREINDDLNMTLATSYSGHIQDSFYEGFRYYAEDDMLYFDARFNYYFNNNHLITFGSDHRSEEMRSTSSGESNANYVSDSFDYNVLGFYLQDTWQASENLEVNMALRFDSIEADFIDPKKSGVEIDKSILAPRVDIRYGHNDNWTSRLSAGRGYRAPLSFFETDHGVLDASLGFEIDIEELERSTSATYALSFEGDKLTSTMSLAWTEVEHLATLSETDAGVPLLSQLDEKATVTTADIALGYDVTDTLTLNVTAEGFFYDDAFKSSYSLAPVEERLTMNADWDYKGWDVFVNLVWVGARDLSDYGYEGYNQVDANGNVITSSIKSTDAPSYWTMDMKVTKSITDNIDFYAGVNNLFDYTQVTEGESPLFFDADGGYDVAYIWGPLQGRQLYAGVKASF</sequence>
<dbReference type="Proteomes" id="UP001529491">
    <property type="component" value="Chromosome"/>
</dbReference>
<dbReference type="Pfam" id="PF00593">
    <property type="entry name" value="TonB_dep_Rec_b-barrel"/>
    <property type="match status" value="1"/>
</dbReference>
<dbReference type="RefSeq" id="WP_310471820.1">
    <property type="nucleotide sequence ID" value="NZ_CP136522.1"/>
</dbReference>
<evidence type="ECO:0000256" key="8">
    <source>
        <dbReference type="PROSITE-ProRule" id="PRU01360"/>
    </source>
</evidence>
<evidence type="ECO:0000259" key="11">
    <source>
        <dbReference type="Pfam" id="PF00593"/>
    </source>
</evidence>
<gene>
    <name evidence="13" type="ORF">RGE70_12720</name>
</gene>
<dbReference type="Pfam" id="PF07715">
    <property type="entry name" value="Plug"/>
    <property type="match status" value="1"/>
</dbReference>
<keyword evidence="14" id="KW-1185">Reference proteome</keyword>
<evidence type="ECO:0000256" key="10">
    <source>
        <dbReference type="SAM" id="SignalP"/>
    </source>
</evidence>
<dbReference type="Gene3D" id="2.40.170.20">
    <property type="entry name" value="TonB-dependent receptor, beta-barrel domain"/>
    <property type="match status" value="1"/>
</dbReference>
<keyword evidence="3 8" id="KW-1134">Transmembrane beta strand</keyword>
<feature type="chain" id="PRO_5045780882" evidence="10">
    <location>
        <begin position="23"/>
        <end position="721"/>
    </location>
</feature>
<dbReference type="PANTHER" id="PTHR30069">
    <property type="entry name" value="TONB-DEPENDENT OUTER MEMBRANE RECEPTOR"/>
    <property type="match status" value="1"/>
</dbReference>
<evidence type="ECO:0000256" key="1">
    <source>
        <dbReference type="ARBA" id="ARBA00004571"/>
    </source>
</evidence>
<keyword evidence="2 8" id="KW-0813">Transport</keyword>
<dbReference type="InterPro" id="IPR037066">
    <property type="entry name" value="Plug_dom_sf"/>
</dbReference>
<evidence type="ECO:0000256" key="5">
    <source>
        <dbReference type="ARBA" id="ARBA00023077"/>
    </source>
</evidence>
<keyword evidence="13" id="KW-0675">Receptor</keyword>
<proteinExistence type="inferred from homology"/>
<organism evidence="13 14">
    <name type="scientific">Shewanella youngdeokensis</name>
    <dbReference type="NCBI Taxonomy" id="2999068"/>
    <lineage>
        <taxon>Bacteria</taxon>
        <taxon>Pseudomonadati</taxon>
        <taxon>Pseudomonadota</taxon>
        <taxon>Gammaproteobacteria</taxon>
        <taxon>Alteromonadales</taxon>
        <taxon>Shewanellaceae</taxon>
        <taxon>Shewanella</taxon>
    </lineage>
</organism>
<keyword evidence="10" id="KW-0732">Signal</keyword>
<keyword evidence="5 9" id="KW-0798">TonB box</keyword>
<dbReference type="PANTHER" id="PTHR30069:SF57">
    <property type="entry name" value="TONB-DEPENDENT RECEPTOR"/>
    <property type="match status" value="1"/>
</dbReference>
<evidence type="ECO:0000256" key="7">
    <source>
        <dbReference type="ARBA" id="ARBA00023237"/>
    </source>
</evidence>
<evidence type="ECO:0000256" key="3">
    <source>
        <dbReference type="ARBA" id="ARBA00022452"/>
    </source>
</evidence>
<dbReference type="SUPFAM" id="SSF56935">
    <property type="entry name" value="Porins"/>
    <property type="match status" value="1"/>
</dbReference>
<dbReference type="InterPro" id="IPR012910">
    <property type="entry name" value="Plug_dom"/>
</dbReference>
<feature type="domain" description="TonB-dependent receptor plug" evidence="12">
    <location>
        <begin position="56"/>
        <end position="160"/>
    </location>
</feature>
<keyword evidence="7 8" id="KW-0998">Cell outer membrane</keyword>
<evidence type="ECO:0000256" key="9">
    <source>
        <dbReference type="RuleBase" id="RU003357"/>
    </source>
</evidence>
<reference evidence="13 14" key="1">
    <citation type="submission" date="2023-10" db="EMBL/GenBank/DDBJ databases">
        <title>Complete genome sequence of Shewanella sp. DAU334.</title>
        <authorList>
            <person name="Lee Y.-S."/>
            <person name="Jeong H.-R."/>
            <person name="Hwang E.-J."/>
            <person name="Choi Y.-L."/>
            <person name="Kim G.-D."/>
        </authorList>
    </citation>
    <scope>NUCLEOTIDE SEQUENCE [LARGE SCALE GENOMIC DNA]</scope>
    <source>
        <strain evidence="13 14">DAU334</strain>
    </source>
</reference>
<dbReference type="InterPro" id="IPR036942">
    <property type="entry name" value="Beta-barrel_TonB_sf"/>
</dbReference>
<dbReference type="CDD" id="cd01347">
    <property type="entry name" value="ligand_gated_channel"/>
    <property type="match status" value="1"/>
</dbReference>
<evidence type="ECO:0000256" key="4">
    <source>
        <dbReference type="ARBA" id="ARBA00022692"/>
    </source>
</evidence>